<evidence type="ECO:0000256" key="1">
    <source>
        <dbReference type="SAM" id="MobiDB-lite"/>
    </source>
</evidence>
<evidence type="ECO:0000313" key="3">
    <source>
        <dbReference type="Proteomes" id="UP001457282"/>
    </source>
</evidence>
<organism evidence="2 3">
    <name type="scientific">Rubus argutus</name>
    <name type="common">Southern blackberry</name>
    <dbReference type="NCBI Taxonomy" id="59490"/>
    <lineage>
        <taxon>Eukaryota</taxon>
        <taxon>Viridiplantae</taxon>
        <taxon>Streptophyta</taxon>
        <taxon>Embryophyta</taxon>
        <taxon>Tracheophyta</taxon>
        <taxon>Spermatophyta</taxon>
        <taxon>Magnoliopsida</taxon>
        <taxon>eudicotyledons</taxon>
        <taxon>Gunneridae</taxon>
        <taxon>Pentapetalae</taxon>
        <taxon>rosids</taxon>
        <taxon>fabids</taxon>
        <taxon>Rosales</taxon>
        <taxon>Rosaceae</taxon>
        <taxon>Rosoideae</taxon>
        <taxon>Rosoideae incertae sedis</taxon>
        <taxon>Rubus</taxon>
    </lineage>
</organism>
<protein>
    <submittedName>
        <fullName evidence="2">Uncharacterized protein</fullName>
    </submittedName>
</protein>
<dbReference type="EMBL" id="JBEDUW010000005">
    <property type="protein sequence ID" value="KAK9929039.1"/>
    <property type="molecule type" value="Genomic_DNA"/>
</dbReference>
<dbReference type="Proteomes" id="UP001457282">
    <property type="component" value="Unassembled WGS sequence"/>
</dbReference>
<name>A0AAW1WYZ8_RUBAR</name>
<evidence type="ECO:0000313" key="2">
    <source>
        <dbReference type="EMBL" id="KAK9929039.1"/>
    </source>
</evidence>
<dbReference type="AlphaFoldDB" id="A0AAW1WYZ8"/>
<feature type="region of interest" description="Disordered" evidence="1">
    <location>
        <begin position="47"/>
        <end position="108"/>
    </location>
</feature>
<sequence length="108" mass="12019">MNHHSHIAHDVAIRHRVLLCRQLRRRQPASLLFPLLSLALDPSSAIPRRDTLSASLPRRHRSILPSSLMPPSSPDHGIIKPSHQTPSPPFNLTPQQSSALILSPPLFD</sequence>
<accession>A0AAW1WYZ8</accession>
<comment type="caution">
    <text evidence="2">The sequence shown here is derived from an EMBL/GenBank/DDBJ whole genome shotgun (WGS) entry which is preliminary data.</text>
</comment>
<reference evidence="2 3" key="1">
    <citation type="journal article" date="2023" name="G3 (Bethesda)">
        <title>A chromosome-length genome assembly and annotation of blackberry (Rubus argutus, cv. 'Hillquist').</title>
        <authorList>
            <person name="Bruna T."/>
            <person name="Aryal R."/>
            <person name="Dudchenko O."/>
            <person name="Sargent D.J."/>
            <person name="Mead D."/>
            <person name="Buti M."/>
            <person name="Cavallini A."/>
            <person name="Hytonen T."/>
            <person name="Andres J."/>
            <person name="Pham M."/>
            <person name="Weisz D."/>
            <person name="Mascagni F."/>
            <person name="Usai G."/>
            <person name="Natali L."/>
            <person name="Bassil N."/>
            <person name="Fernandez G.E."/>
            <person name="Lomsadze A."/>
            <person name="Armour M."/>
            <person name="Olukolu B."/>
            <person name="Poorten T."/>
            <person name="Britton C."/>
            <person name="Davik J."/>
            <person name="Ashrafi H."/>
            <person name="Aiden E.L."/>
            <person name="Borodovsky M."/>
            <person name="Worthington M."/>
        </authorList>
    </citation>
    <scope>NUCLEOTIDE SEQUENCE [LARGE SCALE GENOMIC DNA]</scope>
    <source>
        <strain evidence="2">PI 553951</strain>
    </source>
</reference>
<proteinExistence type="predicted"/>
<keyword evidence="3" id="KW-1185">Reference proteome</keyword>
<gene>
    <name evidence="2" type="ORF">M0R45_026149</name>
</gene>